<dbReference type="RefSeq" id="WP_041953522.1">
    <property type="nucleotide sequence ID" value="NZ_CP017637.1"/>
</dbReference>
<reference evidence="2 6" key="2">
    <citation type="submission" date="2016-11" db="EMBL/GenBank/DDBJ databases">
        <title>Complete Genome Sequence of Bradyrhizobium sp. strain J5, an isolated from soybean nodule in Hokkaido.</title>
        <authorList>
            <person name="Kanehara K."/>
        </authorList>
    </citation>
    <scope>NUCLEOTIDE SEQUENCE [LARGE SCALE GENOMIC DNA]</scope>
    <source>
        <strain evidence="2 6">J5</strain>
    </source>
</reference>
<dbReference type="GO" id="GO:0008556">
    <property type="term" value="F:P-type potassium transmembrane transporter activity"/>
    <property type="evidence" value="ECO:0007669"/>
    <property type="project" value="InterPro"/>
</dbReference>
<evidence type="ECO:0000313" key="2">
    <source>
        <dbReference type="EMBL" id="APG09107.1"/>
    </source>
</evidence>
<reference evidence="3 5" key="1">
    <citation type="submission" date="2014-09" db="EMBL/GenBank/DDBJ databases">
        <title>Draft genome of Bradyrhizobium japonicum Is-34.</title>
        <authorList>
            <person name="Tsurumaru H."/>
            <person name="Yamakawa T."/>
            <person name="Hashimoto S."/>
            <person name="Okizaki K."/>
            <person name="Kanesaki Y."/>
            <person name="Yoshikawa H."/>
            <person name="Yajima S."/>
        </authorList>
    </citation>
    <scope>NUCLEOTIDE SEQUENCE [LARGE SCALE GENOMIC DNA]</scope>
    <source>
        <strain evidence="3 5">Is-34</strain>
    </source>
</reference>
<keyword evidence="1" id="KW-0812">Transmembrane</keyword>
<protein>
    <submittedName>
        <fullName evidence="3">Potassium transporter TrkH</fullName>
    </submittedName>
    <submittedName>
        <fullName evidence="2">Potassium-transporting ATPase subunit F</fullName>
    </submittedName>
</protein>
<dbReference type="EMBL" id="CP017637">
    <property type="protein sequence ID" value="APG09107.1"/>
    <property type="molecule type" value="Genomic_DNA"/>
</dbReference>
<dbReference type="Proteomes" id="UP000181962">
    <property type="component" value="Chromosome"/>
</dbReference>
<evidence type="ECO:0000313" key="7">
    <source>
        <dbReference type="Proteomes" id="UP000193335"/>
    </source>
</evidence>
<keyword evidence="1" id="KW-1133">Transmembrane helix</keyword>
<dbReference type="GO" id="GO:0005886">
    <property type="term" value="C:plasma membrane"/>
    <property type="evidence" value="ECO:0007669"/>
    <property type="project" value="InterPro"/>
</dbReference>
<proteinExistence type="predicted"/>
<dbReference type="NCBIfam" id="NF011342">
    <property type="entry name" value="PRK14759.1"/>
    <property type="match status" value="1"/>
</dbReference>
<accession>A0A0A3Z615</accession>
<dbReference type="Pfam" id="PF09604">
    <property type="entry name" value="Potass_KdpF"/>
    <property type="match status" value="1"/>
</dbReference>
<dbReference type="AlphaFoldDB" id="A0A0A3Z615"/>
<evidence type="ECO:0000256" key="1">
    <source>
        <dbReference type="SAM" id="Phobius"/>
    </source>
</evidence>
<keyword evidence="1" id="KW-0472">Membrane</keyword>
<dbReference type="NCBIfam" id="TIGR02115">
    <property type="entry name" value="potass_kdpF"/>
    <property type="match status" value="1"/>
</dbReference>
<gene>
    <name evidence="2" type="ORF">BKD09_12255</name>
    <name evidence="4" type="ORF">BSZ19_45565</name>
    <name evidence="3" type="ORF">MA20_00855</name>
</gene>
<name>A0A0A3Z615_BRAJP</name>
<dbReference type="EMBL" id="NAFL01000285">
    <property type="protein sequence ID" value="OSJ22866.1"/>
    <property type="molecule type" value="Genomic_DNA"/>
</dbReference>
<evidence type="ECO:0000313" key="5">
    <source>
        <dbReference type="Proteomes" id="UP000030377"/>
    </source>
</evidence>
<organism evidence="3 5">
    <name type="scientific">Bradyrhizobium japonicum</name>
    <dbReference type="NCBI Taxonomy" id="375"/>
    <lineage>
        <taxon>Bacteria</taxon>
        <taxon>Pseudomonadati</taxon>
        <taxon>Pseudomonadota</taxon>
        <taxon>Alphaproteobacteria</taxon>
        <taxon>Hyphomicrobiales</taxon>
        <taxon>Nitrobacteraceae</taxon>
        <taxon>Bradyrhizobium</taxon>
    </lineage>
</organism>
<dbReference type="Proteomes" id="UP000193335">
    <property type="component" value="Unassembled WGS sequence"/>
</dbReference>
<dbReference type="InterPro" id="IPR011726">
    <property type="entry name" value="KdpF"/>
</dbReference>
<sequence length="29" mass="3371">MTFDYSLAAVVSLGLLFYLTYALLRPERF</sequence>
<evidence type="ECO:0000313" key="6">
    <source>
        <dbReference type="Proteomes" id="UP000181962"/>
    </source>
</evidence>
<evidence type="ECO:0000313" key="3">
    <source>
        <dbReference type="EMBL" id="KGT81333.1"/>
    </source>
</evidence>
<dbReference type="STRING" id="375.BKD09_RS12255"/>
<feature type="transmembrane region" description="Helical" evidence="1">
    <location>
        <begin position="6"/>
        <end position="24"/>
    </location>
</feature>
<reference evidence="4 7" key="3">
    <citation type="submission" date="2017-03" db="EMBL/GenBank/DDBJ databases">
        <title>Whole genome sequences of fourteen strains of Bradyrhizobium canariense and one strain of Bradyrhizobium japonicum isolated from Lupinus (Papilionoideae: Genisteae) species in Algeria.</title>
        <authorList>
            <person name="Crovadore J."/>
            <person name="Chekireb D."/>
            <person name="Brachmann A."/>
            <person name="Chablais R."/>
            <person name="Cochard B."/>
            <person name="Lefort F."/>
        </authorList>
    </citation>
    <scope>NUCLEOTIDE SEQUENCE [LARGE SCALE GENOMIC DNA]</scope>
    <source>
        <strain evidence="4 7">UBMA197</strain>
    </source>
</reference>
<dbReference type="EMBL" id="JRPN01000001">
    <property type="protein sequence ID" value="KGT81333.1"/>
    <property type="molecule type" value="Genomic_DNA"/>
</dbReference>
<evidence type="ECO:0000313" key="4">
    <source>
        <dbReference type="EMBL" id="OSJ22866.1"/>
    </source>
</evidence>
<dbReference type="Proteomes" id="UP000030377">
    <property type="component" value="Unassembled WGS sequence"/>
</dbReference>